<keyword evidence="1" id="KW-0812">Transmembrane</keyword>
<organism evidence="2 3">
    <name type="scientific">Gigaspora margarita</name>
    <dbReference type="NCBI Taxonomy" id="4874"/>
    <lineage>
        <taxon>Eukaryota</taxon>
        <taxon>Fungi</taxon>
        <taxon>Fungi incertae sedis</taxon>
        <taxon>Mucoromycota</taxon>
        <taxon>Glomeromycotina</taxon>
        <taxon>Glomeromycetes</taxon>
        <taxon>Diversisporales</taxon>
        <taxon>Gigasporaceae</taxon>
        <taxon>Gigaspora</taxon>
    </lineage>
</organism>
<name>A0ABN7VP52_GIGMA</name>
<sequence>MPQPKAPRLVKETDPIISNQNKRNIQNYNTYIPNQTDIPSIHHTSQTERKIPNITIAIIAIIKIPKFLIAIFIIFILLTSPVLFFYGYGDYDNGYDDVTRIPKHYQLNNVKLVNDSNPLTQSFDLNVNESSSNVTSSHMTRAIINQIDTQPGAYHIQEFFYNHNNVVYYDSPITSVSYIQNFCPIIVEISFKTSKMSLEPSAVEVCNFRIIFDKKGFFKDFEGYIERRCNRAKERFFYLVSQIEGNTDLGLKFFQGKNVFATMSSKSFNRERRDVVVQDGPPFPSLIPTLYAIYYDYFKMKRQVRDITRVPNNYQLLRDEWNTYNYIIQSTSFISNNAINNTDYSSITTNSGIQYKWPAIVEIYFTSSGNLLDPYSLEVCNFRFTFFKEGYDKDIEGQVERRCPKLFESSFYLVSKIEGNNDVGFIFL</sequence>
<dbReference type="Proteomes" id="UP000789901">
    <property type="component" value="Unassembled WGS sequence"/>
</dbReference>
<feature type="transmembrane region" description="Helical" evidence="1">
    <location>
        <begin position="67"/>
        <end position="88"/>
    </location>
</feature>
<evidence type="ECO:0000313" key="3">
    <source>
        <dbReference type="Proteomes" id="UP000789901"/>
    </source>
</evidence>
<accession>A0ABN7VP52</accession>
<keyword evidence="3" id="KW-1185">Reference proteome</keyword>
<evidence type="ECO:0000313" key="2">
    <source>
        <dbReference type="EMBL" id="CAG8790196.1"/>
    </source>
</evidence>
<protein>
    <submittedName>
        <fullName evidence="2">22368_t:CDS:1</fullName>
    </submittedName>
</protein>
<proteinExistence type="predicted"/>
<gene>
    <name evidence="2" type="ORF">GMARGA_LOCUS21112</name>
</gene>
<evidence type="ECO:0000256" key="1">
    <source>
        <dbReference type="SAM" id="Phobius"/>
    </source>
</evidence>
<comment type="caution">
    <text evidence="2">The sequence shown here is derived from an EMBL/GenBank/DDBJ whole genome shotgun (WGS) entry which is preliminary data.</text>
</comment>
<keyword evidence="1" id="KW-0472">Membrane</keyword>
<dbReference type="EMBL" id="CAJVQB010019177">
    <property type="protein sequence ID" value="CAG8790196.1"/>
    <property type="molecule type" value="Genomic_DNA"/>
</dbReference>
<reference evidence="2 3" key="1">
    <citation type="submission" date="2021-06" db="EMBL/GenBank/DDBJ databases">
        <authorList>
            <person name="Kallberg Y."/>
            <person name="Tangrot J."/>
            <person name="Rosling A."/>
        </authorList>
    </citation>
    <scope>NUCLEOTIDE SEQUENCE [LARGE SCALE GENOMIC DNA]</scope>
    <source>
        <strain evidence="2 3">120-4 pot B 10/14</strain>
    </source>
</reference>
<keyword evidence="1" id="KW-1133">Transmembrane helix</keyword>